<dbReference type="Pfam" id="PF10722">
    <property type="entry name" value="YbjN"/>
    <property type="match status" value="1"/>
</dbReference>
<organism evidence="2 3">
    <name type="scientific">Qipengyuania profundimaris</name>
    <dbReference type="NCBI Taxonomy" id="3067652"/>
    <lineage>
        <taxon>Bacteria</taxon>
        <taxon>Pseudomonadati</taxon>
        <taxon>Pseudomonadota</taxon>
        <taxon>Alphaproteobacteria</taxon>
        <taxon>Sphingomonadales</taxon>
        <taxon>Erythrobacteraceae</taxon>
        <taxon>Qipengyuania</taxon>
    </lineage>
</organism>
<evidence type="ECO:0000313" key="2">
    <source>
        <dbReference type="EMBL" id="MDP4575476.1"/>
    </source>
</evidence>
<accession>A0ABT9HQS3</accession>
<reference evidence="2 3" key="1">
    <citation type="submission" date="2023-08" db="EMBL/GenBank/DDBJ databases">
        <title>genomic of G39.</title>
        <authorList>
            <person name="Wang Y."/>
        </authorList>
    </citation>
    <scope>NUCLEOTIDE SEQUENCE [LARGE SCALE GENOMIC DNA]</scope>
    <source>
        <strain evidence="2 3">G39</strain>
    </source>
</reference>
<dbReference type="EMBL" id="JAVAIM010000001">
    <property type="protein sequence ID" value="MDP4575476.1"/>
    <property type="molecule type" value="Genomic_DNA"/>
</dbReference>
<feature type="chain" id="PRO_5045566114" evidence="1">
    <location>
        <begin position="24"/>
        <end position="164"/>
    </location>
</feature>
<keyword evidence="1" id="KW-0732">Signal</keyword>
<proteinExistence type="predicted"/>
<comment type="caution">
    <text evidence="2">The sequence shown here is derived from an EMBL/GenBank/DDBJ whole genome shotgun (WGS) entry which is preliminary data.</text>
</comment>
<sequence length="164" mass="17546">MNFSRAIPGAAALAVAIPAAASAQDVTAADPQGMTELLDMAGYEAELGKDNAGDPMITAEFGGRSARVYFYGCDEETKAGCDAVQLSVGFDREDSWTAQEAIQLSKDFRFAAVSLDDEGDPYVTWDIVTGEGIPAKVFLRSIVLYSDMISEADRIIFAAERGQE</sequence>
<dbReference type="InterPro" id="IPR019660">
    <property type="entry name" value="Put_sensory_transdc_reg_YbjN"/>
</dbReference>
<feature type="signal peptide" evidence="1">
    <location>
        <begin position="1"/>
        <end position="23"/>
    </location>
</feature>
<keyword evidence="3" id="KW-1185">Reference proteome</keyword>
<dbReference type="Proteomes" id="UP001240639">
    <property type="component" value="Unassembled WGS sequence"/>
</dbReference>
<dbReference type="RefSeq" id="WP_305932773.1">
    <property type="nucleotide sequence ID" value="NZ_JAVAIM010000001.1"/>
</dbReference>
<name>A0ABT9HQS3_9SPHN</name>
<evidence type="ECO:0000313" key="3">
    <source>
        <dbReference type="Proteomes" id="UP001240639"/>
    </source>
</evidence>
<dbReference type="CDD" id="cd17511">
    <property type="entry name" value="YbjN_AmyR-like"/>
    <property type="match status" value="1"/>
</dbReference>
<protein>
    <submittedName>
        <fullName evidence="2">YbjN domain-containing protein</fullName>
    </submittedName>
</protein>
<gene>
    <name evidence="2" type="ORF">Q9K02_10040</name>
</gene>
<evidence type="ECO:0000256" key="1">
    <source>
        <dbReference type="SAM" id="SignalP"/>
    </source>
</evidence>